<dbReference type="OrthoDB" id="3485059at2759"/>
<proteinExistence type="predicted"/>
<evidence type="ECO:0000313" key="2">
    <source>
        <dbReference type="EMBL" id="TQV92987.1"/>
    </source>
</evidence>
<keyword evidence="3" id="KW-1185">Reference proteome</keyword>
<dbReference type="EMBL" id="SPUK01000013">
    <property type="protein sequence ID" value="TQV92987.1"/>
    <property type="molecule type" value="Genomic_DNA"/>
</dbReference>
<gene>
    <name evidence="2" type="ORF">IF1G_08290</name>
</gene>
<comment type="caution">
    <text evidence="2">The sequence shown here is derived from an EMBL/GenBank/DDBJ whole genome shotgun (WGS) entry which is preliminary data.</text>
</comment>
<dbReference type="Proteomes" id="UP000315783">
    <property type="component" value="Unassembled WGS sequence"/>
</dbReference>
<accession>A0A545VT20</accession>
<evidence type="ECO:0000313" key="3">
    <source>
        <dbReference type="Proteomes" id="UP000315783"/>
    </source>
</evidence>
<evidence type="ECO:0000256" key="1">
    <source>
        <dbReference type="SAM" id="SignalP"/>
    </source>
</evidence>
<dbReference type="Pfam" id="PF12296">
    <property type="entry name" value="HsbA"/>
    <property type="match status" value="1"/>
</dbReference>
<dbReference type="InterPro" id="IPR021054">
    <property type="entry name" value="Cell_wall_mannoprotein_1"/>
</dbReference>
<protein>
    <submittedName>
        <fullName evidence="2">Hydrophobic surface binding protein A domain-containing protein</fullName>
    </submittedName>
</protein>
<feature type="chain" id="PRO_5021987849" evidence="1">
    <location>
        <begin position="19"/>
        <end position="174"/>
    </location>
</feature>
<dbReference type="PANTHER" id="PTHR38123">
    <property type="entry name" value="CELL WALL SERINE-THREONINE-RICH GALACTOMANNOPROTEIN MP1 (AFU_ORTHOLOGUE AFUA_4G03240)"/>
    <property type="match status" value="1"/>
</dbReference>
<dbReference type="GO" id="GO:0005576">
    <property type="term" value="C:extracellular region"/>
    <property type="evidence" value="ECO:0007669"/>
    <property type="project" value="TreeGrafter"/>
</dbReference>
<reference evidence="2 3" key="1">
    <citation type="journal article" date="2019" name="Appl. Microbiol. Biotechnol.">
        <title>Genome sequence of Isaria javanica and comparative genome analysis insights into family S53 peptidase evolution in fungal entomopathogens.</title>
        <authorList>
            <person name="Lin R."/>
            <person name="Zhang X."/>
            <person name="Xin B."/>
            <person name="Zou M."/>
            <person name="Gao Y."/>
            <person name="Qin F."/>
            <person name="Hu Q."/>
            <person name="Xie B."/>
            <person name="Cheng X."/>
        </authorList>
    </citation>
    <scope>NUCLEOTIDE SEQUENCE [LARGE SCALE GENOMIC DNA]</scope>
    <source>
        <strain evidence="2 3">IJ1G</strain>
    </source>
</reference>
<sequence length="174" mass="18613">MRSLGIFGAFGLLAVAKGADFQTVRDDIANISAVLQSLDTNAKGIQAGSLGIARSLQLEVDSVQVHKLLLDTAEDTRASPPFQDHSIDIGGDFLNMQPVINSVLQSITNLKSNLQELHLVVLACLYQLKQDSDALGKEVAGKLSSDFQEVTQQVLTEIDDAFNAAIIAYGGKKT</sequence>
<name>A0A545VT20_9HYPO</name>
<keyword evidence="1" id="KW-0732">Signal</keyword>
<feature type="signal peptide" evidence="1">
    <location>
        <begin position="1"/>
        <end position="18"/>
    </location>
</feature>
<organism evidence="2 3">
    <name type="scientific">Cordyceps javanica</name>
    <dbReference type="NCBI Taxonomy" id="43265"/>
    <lineage>
        <taxon>Eukaryota</taxon>
        <taxon>Fungi</taxon>
        <taxon>Dikarya</taxon>
        <taxon>Ascomycota</taxon>
        <taxon>Pezizomycotina</taxon>
        <taxon>Sordariomycetes</taxon>
        <taxon>Hypocreomycetidae</taxon>
        <taxon>Hypocreales</taxon>
        <taxon>Cordycipitaceae</taxon>
        <taxon>Cordyceps</taxon>
    </lineage>
</organism>
<dbReference type="PANTHER" id="PTHR38123:SF4">
    <property type="entry name" value="CELL WALL GALACTOMANNOPROTEIN, PUTATIVE (AFU_ORTHOLOGUE AFUA_4G00870)-RELATED"/>
    <property type="match status" value="1"/>
</dbReference>
<dbReference type="Gene3D" id="1.20.1280.140">
    <property type="match status" value="1"/>
</dbReference>
<dbReference type="AlphaFoldDB" id="A0A545VT20"/>